<dbReference type="AlphaFoldDB" id="A0A0S4QK67"/>
<dbReference type="GO" id="GO:0016787">
    <property type="term" value="F:hydrolase activity"/>
    <property type="evidence" value="ECO:0007669"/>
    <property type="project" value="UniProtKB-KW"/>
</dbReference>
<dbReference type="Gene3D" id="3.40.50.1820">
    <property type="entry name" value="alpha/beta hydrolase"/>
    <property type="match status" value="1"/>
</dbReference>
<dbReference type="EMBL" id="FAOZ01000004">
    <property type="protein sequence ID" value="CUU55180.1"/>
    <property type="molecule type" value="Genomic_DNA"/>
</dbReference>
<dbReference type="Proteomes" id="UP000198802">
    <property type="component" value="Unassembled WGS sequence"/>
</dbReference>
<organism evidence="1 2">
    <name type="scientific">Parafrankia irregularis</name>
    <dbReference type="NCBI Taxonomy" id="795642"/>
    <lineage>
        <taxon>Bacteria</taxon>
        <taxon>Bacillati</taxon>
        <taxon>Actinomycetota</taxon>
        <taxon>Actinomycetes</taxon>
        <taxon>Frankiales</taxon>
        <taxon>Frankiaceae</taxon>
        <taxon>Parafrankia</taxon>
    </lineage>
</organism>
<name>A0A0S4QK67_9ACTN</name>
<proteinExistence type="predicted"/>
<evidence type="ECO:0000313" key="1">
    <source>
        <dbReference type="EMBL" id="CUU55180.1"/>
    </source>
</evidence>
<reference evidence="2" key="1">
    <citation type="submission" date="2015-11" db="EMBL/GenBank/DDBJ databases">
        <authorList>
            <person name="Varghese N."/>
        </authorList>
    </citation>
    <scope>NUCLEOTIDE SEQUENCE [LARGE SCALE GENOMIC DNA]</scope>
    <source>
        <strain evidence="2">DSM 45899</strain>
    </source>
</reference>
<protein>
    <submittedName>
        <fullName evidence="1">Alpha/beta hydrolase family protein</fullName>
    </submittedName>
</protein>
<keyword evidence="1" id="KW-0378">Hydrolase</keyword>
<dbReference type="SUPFAM" id="SSF53474">
    <property type="entry name" value="alpha/beta-Hydrolases"/>
    <property type="match status" value="1"/>
</dbReference>
<accession>A0A0S4QK67</accession>
<dbReference type="InterPro" id="IPR029058">
    <property type="entry name" value="AB_hydrolase_fold"/>
</dbReference>
<keyword evidence="2" id="KW-1185">Reference proteome</keyword>
<sequence>MQESGSLPPLCPVELAVDVPAPDGAWQIAVSIHLPAGEVASAGPRPVLVALPGGGYNRRYFDLPAAGFSQAEHHCRQGTVVVAIDHLGVGDSTVPPPAVTTLATLAAANHTVVTDLLARLRGGTVAPGVPPLEVSAVIGAGQSLGGHVLAAMQADHRTFDGVAMLGSSMSATTMPVRPGTPEVEIPAGTPDADAALLALANTDWPWVFHWQDSPDGADTVGGPDANPPATPWDRASLIAADLAGGLPARRTAPPWGSLTAPGFGFESMLPGVVSAQIACIDVPVLLATGERDVCRPLTVELAGFVAATDLAGFVVPRMAHMHNFADTRGLLWERLDAFIAHVARAATRSAG</sequence>
<evidence type="ECO:0000313" key="2">
    <source>
        <dbReference type="Proteomes" id="UP000198802"/>
    </source>
</evidence>
<gene>
    <name evidence="1" type="ORF">Ga0074812_104261</name>
</gene>